<dbReference type="AlphaFoldDB" id="A0A485L2H9"/>
<evidence type="ECO:0000313" key="9">
    <source>
        <dbReference type="Proteomes" id="UP000332933"/>
    </source>
</evidence>
<organism evidence="8 9">
    <name type="scientific">Aphanomyces stellatus</name>
    <dbReference type="NCBI Taxonomy" id="120398"/>
    <lineage>
        <taxon>Eukaryota</taxon>
        <taxon>Sar</taxon>
        <taxon>Stramenopiles</taxon>
        <taxon>Oomycota</taxon>
        <taxon>Saprolegniomycetes</taxon>
        <taxon>Saprolegniales</taxon>
        <taxon>Verrucalvaceae</taxon>
        <taxon>Aphanomyces</taxon>
    </lineage>
</organism>
<dbReference type="Gene3D" id="1.10.10.2030">
    <property type="entry name" value="DNA/RNA-binding protein Kin17, conserved domain"/>
    <property type="match status" value="1"/>
</dbReference>
<dbReference type="GO" id="GO:0008270">
    <property type="term" value="F:zinc ion binding"/>
    <property type="evidence" value="ECO:0007669"/>
    <property type="project" value="UniProtKB-KW"/>
</dbReference>
<evidence type="ECO:0000313" key="7">
    <source>
        <dbReference type="EMBL" id="KAF0693920.1"/>
    </source>
</evidence>
<evidence type="ECO:0000256" key="2">
    <source>
        <dbReference type="ARBA" id="ARBA00022723"/>
    </source>
</evidence>
<dbReference type="Pfam" id="PF25092">
    <property type="entry name" value="SH3_KIN17_C"/>
    <property type="match status" value="1"/>
</dbReference>
<dbReference type="EMBL" id="CAADRA010005651">
    <property type="protein sequence ID" value="VFT91969.1"/>
    <property type="molecule type" value="Genomic_DNA"/>
</dbReference>
<evidence type="ECO:0000256" key="3">
    <source>
        <dbReference type="ARBA" id="ARBA00022771"/>
    </source>
</evidence>
<dbReference type="FunFam" id="1.10.10.2030:FF:000001">
    <property type="entry name" value="DNA/RNA-binding protein KIN17, putative"/>
    <property type="match status" value="1"/>
</dbReference>
<dbReference type="GO" id="GO:0006260">
    <property type="term" value="P:DNA replication"/>
    <property type="evidence" value="ECO:0007669"/>
    <property type="project" value="TreeGrafter"/>
</dbReference>
<name>A0A485L2H9_9STRA</name>
<evidence type="ECO:0000313" key="8">
    <source>
        <dbReference type="EMBL" id="VFT91969.1"/>
    </source>
</evidence>
<dbReference type="Gene3D" id="2.30.30.30">
    <property type="match status" value="1"/>
</dbReference>
<dbReference type="FunFam" id="2.30.30.140:FF:000092">
    <property type="entry name" value="DNA/RNA-binding protein KIN17"/>
    <property type="match status" value="1"/>
</dbReference>
<keyword evidence="4" id="KW-0862">Zinc</keyword>
<accession>A0A485L2H9</accession>
<feature type="domain" description="DNA/RNA-binding protein Kin17 WH-like" evidence="6">
    <location>
        <begin position="52"/>
        <end position="178"/>
    </location>
</feature>
<dbReference type="Pfam" id="PF18131">
    <property type="entry name" value="KN17_SH3"/>
    <property type="match status" value="1"/>
</dbReference>
<dbReference type="PANTHER" id="PTHR12805:SF0">
    <property type="entry name" value="DNA_RNA-BINDING PROTEIN KIN17"/>
    <property type="match status" value="1"/>
</dbReference>
<gene>
    <name evidence="8" type="primary">Aste57867_15160</name>
    <name evidence="7" type="ORF">As57867_015104</name>
    <name evidence="8" type="ORF">ASTE57867_15160</name>
</gene>
<dbReference type="OrthoDB" id="10266249at2759"/>
<evidence type="ECO:0000256" key="5">
    <source>
        <dbReference type="SAM" id="Coils"/>
    </source>
</evidence>
<dbReference type="InterPro" id="IPR041995">
    <property type="entry name" value="KOW_KIN17"/>
</dbReference>
<reference evidence="7" key="2">
    <citation type="submission" date="2019-06" db="EMBL/GenBank/DDBJ databases">
        <title>Genomics analysis of Aphanomyces spp. identifies a new class of oomycete effector associated with host adaptation.</title>
        <authorList>
            <person name="Gaulin E."/>
        </authorList>
    </citation>
    <scope>NUCLEOTIDE SEQUENCE</scope>
    <source>
        <strain evidence="7">CBS 578.67</strain>
    </source>
</reference>
<reference evidence="8 9" key="1">
    <citation type="submission" date="2019-03" db="EMBL/GenBank/DDBJ databases">
        <authorList>
            <person name="Gaulin E."/>
            <person name="Dumas B."/>
        </authorList>
    </citation>
    <scope>NUCLEOTIDE SEQUENCE [LARGE SCALE GENOMIC DNA]</scope>
    <source>
        <strain evidence="8">CBS 568.67</strain>
    </source>
</reference>
<sequence>MAKHDFMTPKAVANRQKSKGLQKLRWYCQVCQKQCRDENGFKAHTSGDAHQRQMLIVASNPTKFIQGYSEQFERAFLENLRRSHTTKRVSAHVVYNEYIRDKNHVHMNATRWTTLSGFVQYLGKTGKCVVDETEKGWFVQYINKDPVAMARQEELKRKHQSSLDHEERNRRFIQAQVKEARAAATEEFEEKAAAAKKPRVEKVSLSLKVESKPKAVVEPKKSIQMVFGTDDNISGANPARTFAADSHPKRSAVDAIMAEEQRKRQRLDEEEERTSRKDNWIVTGIIVKVMDKTVGDGAYYKKKGEIVRVVDTFGAEVRMLDSRDVLRVDQEDLETVIPLVGRSVRIVNGMGRGALATLLSINEASFCASVLLTSGPRK</sequence>
<keyword evidence="9" id="KW-1185">Reference proteome</keyword>
<dbReference type="GO" id="GO:0006974">
    <property type="term" value="P:DNA damage response"/>
    <property type="evidence" value="ECO:0007669"/>
    <property type="project" value="TreeGrafter"/>
</dbReference>
<keyword evidence="3" id="KW-0863">Zinc-finger</keyword>
<dbReference type="GO" id="GO:0005634">
    <property type="term" value="C:nucleus"/>
    <property type="evidence" value="ECO:0007669"/>
    <property type="project" value="TreeGrafter"/>
</dbReference>
<dbReference type="PANTHER" id="PTHR12805">
    <property type="entry name" value="KIN17 KIN, ANTIGENIC DETERMINANT OF RECA PROTEIN HOMOLOG"/>
    <property type="match status" value="1"/>
</dbReference>
<dbReference type="InterPro" id="IPR036236">
    <property type="entry name" value="Znf_C2H2_sf"/>
</dbReference>
<dbReference type="InterPro" id="IPR019447">
    <property type="entry name" value="DNA/RNA-bd_Kin17_WH-like_dom"/>
</dbReference>
<dbReference type="EMBL" id="VJMH01005630">
    <property type="protein sequence ID" value="KAF0693920.1"/>
    <property type="molecule type" value="Genomic_DNA"/>
</dbReference>
<dbReference type="SMART" id="SM01253">
    <property type="entry name" value="Kin17_mid"/>
    <property type="match status" value="1"/>
</dbReference>
<dbReference type="Pfam" id="PF25095">
    <property type="entry name" value="C2H2-zf_KIN17"/>
    <property type="match status" value="1"/>
</dbReference>
<dbReference type="SUPFAM" id="SSF57667">
    <property type="entry name" value="beta-beta-alpha zinc fingers"/>
    <property type="match status" value="1"/>
</dbReference>
<comment type="similarity">
    <text evidence="1">Belongs to the KIN17 family.</text>
</comment>
<dbReference type="InterPro" id="IPR038254">
    <property type="entry name" value="KIN17_WH-like_sf"/>
</dbReference>
<dbReference type="InterPro" id="IPR056767">
    <property type="entry name" value="C2H2-Znf_KIN17"/>
</dbReference>
<feature type="coiled-coil region" evidence="5">
    <location>
        <begin position="149"/>
        <end position="183"/>
    </location>
</feature>
<dbReference type="Pfam" id="PF10357">
    <property type="entry name" value="WH_KIN17"/>
    <property type="match status" value="1"/>
</dbReference>
<dbReference type="InterPro" id="IPR014722">
    <property type="entry name" value="Rib_uL2_dom2"/>
</dbReference>
<evidence type="ECO:0000256" key="4">
    <source>
        <dbReference type="ARBA" id="ARBA00022833"/>
    </source>
</evidence>
<dbReference type="InterPro" id="IPR037321">
    <property type="entry name" value="KIN17-like"/>
</dbReference>
<keyword evidence="5" id="KW-0175">Coiled coil</keyword>
<dbReference type="GO" id="GO:0003690">
    <property type="term" value="F:double-stranded DNA binding"/>
    <property type="evidence" value="ECO:0007669"/>
    <property type="project" value="TreeGrafter"/>
</dbReference>
<evidence type="ECO:0000256" key="1">
    <source>
        <dbReference type="ARBA" id="ARBA00008517"/>
    </source>
</evidence>
<dbReference type="Proteomes" id="UP000332933">
    <property type="component" value="Unassembled WGS sequence"/>
</dbReference>
<dbReference type="Gene3D" id="2.30.30.140">
    <property type="match status" value="1"/>
</dbReference>
<protein>
    <submittedName>
        <fullName evidence="8">Aste57867_15160 protein</fullName>
    </submittedName>
</protein>
<dbReference type="Gene3D" id="3.30.160.60">
    <property type="entry name" value="Classic Zinc Finger"/>
    <property type="match status" value="1"/>
</dbReference>
<evidence type="ECO:0000259" key="6">
    <source>
        <dbReference type="SMART" id="SM01253"/>
    </source>
</evidence>
<keyword evidence="2" id="KW-0479">Metal-binding</keyword>
<dbReference type="InterPro" id="IPR041330">
    <property type="entry name" value="KN17_SH3"/>
</dbReference>
<proteinExistence type="inferred from homology"/>